<reference evidence="5" key="1">
    <citation type="submission" date="2021-01" db="EMBL/GenBank/DDBJ databases">
        <title>Modified the classification status of verrucomicrobia.</title>
        <authorList>
            <person name="Feng X."/>
        </authorList>
    </citation>
    <scope>NUCLEOTIDE SEQUENCE</scope>
    <source>
        <strain evidence="5">JCM 18052</strain>
    </source>
</reference>
<dbReference type="RefSeq" id="WP_200351771.1">
    <property type="nucleotide sequence ID" value="NZ_BAABHZ010000006.1"/>
</dbReference>
<dbReference type="InterPro" id="IPR051923">
    <property type="entry name" value="Glycosyl_Hydrolase_39"/>
</dbReference>
<organism evidence="5 6">
    <name type="scientific">Luteolibacter yonseiensis</name>
    <dbReference type="NCBI Taxonomy" id="1144680"/>
    <lineage>
        <taxon>Bacteria</taxon>
        <taxon>Pseudomonadati</taxon>
        <taxon>Verrucomicrobiota</taxon>
        <taxon>Verrucomicrobiia</taxon>
        <taxon>Verrucomicrobiales</taxon>
        <taxon>Verrucomicrobiaceae</taxon>
        <taxon>Luteolibacter</taxon>
    </lineage>
</organism>
<dbReference type="Gene3D" id="3.20.20.80">
    <property type="entry name" value="Glycosidases"/>
    <property type="match status" value="1"/>
</dbReference>
<dbReference type="Proteomes" id="UP000600139">
    <property type="component" value="Unassembled WGS sequence"/>
</dbReference>
<feature type="domain" description="Glycoside hydrolase family 5" evidence="4">
    <location>
        <begin position="123"/>
        <end position="286"/>
    </location>
</feature>
<comment type="caution">
    <text evidence="5">The sequence shown here is derived from an EMBL/GenBank/DDBJ whole genome shotgun (WGS) entry which is preliminary data.</text>
</comment>
<dbReference type="PANTHER" id="PTHR12631:SF10">
    <property type="entry name" value="BETA-XYLOSIDASE-LIKE PROTEIN-RELATED"/>
    <property type="match status" value="1"/>
</dbReference>
<keyword evidence="1 3" id="KW-0378">Hydrolase</keyword>
<keyword evidence="2 3" id="KW-0326">Glycosidase</keyword>
<dbReference type="AlphaFoldDB" id="A0A934VCD2"/>
<gene>
    <name evidence="5" type="ORF">JIN84_14570</name>
</gene>
<sequence>MWFPGPLRSTVLALSLATAASADGHRPLMRDFIGLNGHTVQFKPELYRPVSGVVRDYHPVEWDLGKETAVLPKFPFAKNGVDWQHVYGSWREKKWDIDACLMFESVKREDWKDIDADARAYGEAFAREFGPSGNRKLTDSVEIGNEPGKWSDADYTRIFKAMATGIRAGDPKLKIATCNLTTGKSGDYEKSVDCVAAFPELFDVLNVHTYAQLEGWPTWKRSFPEDPKLPNYLQDVEKLCKWRDAHTPGKPIWITEFGYDSTTQPNATTGDFVKWQGVTDTQQAQWLVRSLLVFSSMPVQRAYVYFFNDDDQPGVHASAGLTRHFKPKPSFHALAHLQQVLGDCRFEKIITNQPAQLRVQEYRNDAGKIVWAVWSPTGEGKTFTTTLENIPGKVVGVQRMPLTSEITNLLTAHKIGNEKILIEADGTPTYLIFEHR</sequence>
<keyword evidence="6" id="KW-1185">Reference proteome</keyword>
<dbReference type="GO" id="GO:0000272">
    <property type="term" value="P:polysaccharide catabolic process"/>
    <property type="evidence" value="ECO:0007669"/>
    <property type="project" value="InterPro"/>
</dbReference>
<dbReference type="EMBL" id="JAENIK010000011">
    <property type="protein sequence ID" value="MBK1816846.1"/>
    <property type="molecule type" value="Genomic_DNA"/>
</dbReference>
<evidence type="ECO:0000256" key="1">
    <source>
        <dbReference type="ARBA" id="ARBA00022801"/>
    </source>
</evidence>
<dbReference type="InterPro" id="IPR001547">
    <property type="entry name" value="Glyco_hydro_5"/>
</dbReference>
<dbReference type="InterPro" id="IPR017853">
    <property type="entry name" value="GH"/>
</dbReference>
<dbReference type="SUPFAM" id="SSF51445">
    <property type="entry name" value="(Trans)glycosidases"/>
    <property type="match status" value="1"/>
</dbReference>
<comment type="similarity">
    <text evidence="3">Belongs to the glycosyl hydrolase 5 (cellulase A) family.</text>
</comment>
<evidence type="ECO:0000256" key="3">
    <source>
        <dbReference type="RuleBase" id="RU361153"/>
    </source>
</evidence>
<evidence type="ECO:0000313" key="5">
    <source>
        <dbReference type="EMBL" id="MBK1816846.1"/>
    </source>
</evidence>
<evidence type="ECO:0000259" key="4">
    <source>
        <dbReference type="Pfam" id="PF00150"/>
    </source>
</evidence>
<evidence type="ECO:0000256" key="2">
    <source>
        <dbReference type="ARBA" id="ARBA00023295"/>
    </source>
</evidence>
<name>A0A934VCD2_9BACT</name>
<proteinExistence type="inferred from homology"/>
<dbReference type="GO" id="GO:0004553">
    <property type="term" value="F:hydrolase activity, hydrolyzing O-glycosyl compounds"/>
    <property type="evidence" value="ECO:0007669"/>
    <property type="project" value="InterPro"/>
</dbReference>
<accession>A0A934VCD2</accession>
<evidence type="ECO:0000313" key="6">
    <source>
        <dbReference type="Proteomes" id="UP000600139"/>
    </source>
</evidence>
<dbReference type="Pfam" id="PF00150">
    <property type="entry name" value="Cellulase"/>
    <property type="match status" value="1"/>
</dbReference>
<dbReference type="PANTHER" id="PTHR12631">
    <property type="entry name" value="ALPHA-L-IDURONIDASE"/>
    <property type="match status" value="1"/>
</dbReference>
<protein>
    <submittedName>
        <fullName evidence="5">Cellulase family glycosylhydrolase</fullName>
    </submittedName>
</protein>